<keyword evidence="9 10" id="KW-0472">Membrane</keyword>
<evidence type="ECO:0000256" key="5">
    <source>
        <dbReference type="ARBA" id="ARBA00022692"/>
    </source>
</evidence>
<keyword evidence="7 10" id="KW-1133">Transmembrane helix</keyword>
<name>A0A9X4SD06_9LACT</name>
<evidence type="ECO:0000313" key="12">
    <source>
        <dbReference type="Proteomes" id="UP001153199"/>
    </source>
</evidence>
<feature type="transmembrane region" description="Helical" evidence="10">
    <location>
        <begin position="130"/>
        <end position="154"/>
    </location>
</feature>
<protein>
    <submittedName>
        <fullName evidence="11">TrkH family potassium uptake protein</fullName>
    </submittedName>
</protein>
<evidence type="ECO:0000256" key="4">
    <source>
        <dbReference type="ARBA" id="ARBA00022538"/>
    </source>
</evidence>
<evidence type="ECO:0000256" key="10">
    <source>
        <dbReference type="SAM" id="Phobius"/>
    </source>
</evidence>
<dbReference type="GO" id="GO:0005886">
    <property type="term" value="C:plasma membrane"/>
    <property type="evidence" value="ECO:0007669"/>
    <property type="project" value="UniProtKB-SubCell"/>
</dbReference>
<evidence type="ECO:0000256" key="9">
    <source>
        <dbReference type="ARBA" id="ARBA00023136"/>
    </source>
</evidence>
<proteinExistence type="predicted"/>
<organism evidence="11 12">
    <name type="scientific">Lactococcus formosensis</name>
    <dbReference type="NCBI Taxonomy" id="1281486"/>
    <lineage>
        <taxon>Bacteria</taxon>
        <taxon>Bacillati</taxon>
        <taxon>Bacillota</taxon>
        <taxon>Bacilli</taxon>
        <taxon>Lactobacillales</taxon>
        <taxon>Streptococcaceae</taxon>
        <taxon>Lactococcus</taxon>
    </lineage>
</organism>
<dbReference type="RefSeq" id="WP_279361494.1">
    <property type="nucleotide sequence ID" value="NZ_CP141727.1"/>
</dbReference>
<evidence type="ECO:0000256" key="7">
    <source>
        <dbReference type="ARBA" id="ARBA00022989"/>
    </source>
</evidence>
<keyword evidence="6" id="KW-0630">Potassium</keyword>
<evidence type="ECO:0000256" key="8">
    <source>
        <dbReference type="ARBA" id="ARBA00023065"/>
    </source>
</evidence>
<keyword evidence="8" id="KW-0406">Ion transport</keyword>
<evidence type="ECO:0000313" key="11">
    <source>
        <dbReference type="EMBL" id="MDG6146204.1"/>
    </source>
</evidence>
<sequence>MKKFSLKKAIKNLTDLQIIFLSFIFIVILGGSILSLPVSSRTGEYTSFVDSLFTAISATCVTGLAVLDTSTYWSFFGQVIILILIQVGGLGFMTLVASIFLLLNQKVSMKSRTALQKTYSVSHLGFKKSLVLGILFISLIAEFIGSVLLSFIFIPEYGCLKGGWFSIFHSVSAYCNAGFDLFGNSLISYDHSPYIMLVISLLIVCGSLGFIVIMDLIGYKKRHKLSLHSKLALIVTGILILVGLLLFFITRFSFYKSDFLVYFVQSIFFAITPRTAGFAIQDYSSLSQASLFLTIILMTIGGTSGSTAGGIKTTTIGVFILNIRAVIRREKHTRFGNRTIPQNLVKQSYESIFLYFSLVIISTFLLLVLEPNLKLDQVLFEVVSALSTVGLSMNVTPELSSASKGLIGLLMFIGRVGIFTIIYSLNTKNREEALYKYPEENVMVG</sequence>
<dbReference type="InterPro" id="IPR003445">
    <property type="entry name" value="Cat_transpt"/>
</dbReference>
<keyword evidence="12" id="KW-1185">Reference proteome</keyword>
<comment type="subcellular location">
    <subcellularLocation>
        <location evidence="1">Cell membrane</location>
        <topology evidence="1">Multi-pass membrane protein</topology>
    </subcellularLocation>
</comment>
<keyword evidence="4" id="KW-0633">Potassium transport</keyword>
<dbReference type="GO" id="GO:0015379">
    <property type="term" value="F:potassium:chloride symporter activity"/>
    <property type="evidence" value="ECO:0007669"/>
    <property type="project" value="InterPro"/>
</dbReference>
<dbReference type="Pfam" id="PF02386">
    <property type="entry name" value="TrkH"/>
    <property type="match status" value="1"/>
</dbReference>
<keyword evidence="5 10" id="KW-0812">Transmembrane</keyword>
<evidence type="ECO:0000256" key="3">
    <source>
        <dbReference type="ARBA" id="ARBA00022475"/>
    </source>
</evidence>
<gene>
    <name evidence="11" type="ORF">NF717_11190</name>
</gene>
<evidence type="ECO:0000256" key="6">
    <source>
        <dbReference type="ARBA" id="ARBA00022958"/>
    </source>
</evidence>
<dbReference type="Proteomes" id="UP001153199">
    <property type="component" value="Unassembled WGS sequence"/>
</dbReference>
<dbReference type="InterPro" id="IPR004772">
    <property type="entry name" value="TrkH"/>
</dbReference>
<dbReference type="EMBL" id="JAMWFV010000032">
    <property type="protein sequence ID" value="MDG6146204.1"/>
    <property type="molecule type" value="Genomic_DNA"/>
</dbReference>
<feature type="transmembrane region" description="Helical" evidence="10">
    <location>
        <begin position="231"/>
        <end position="253"/>
    </location>
</feature>
<dbReference type="PANTHER" id="PTHR32024:SF1">
    <property type="entry name" value="KTR SYSTEM POTASSIUM UPTAKE PROTEIN B"/>
    <property type="match status" value="1"/>
</dbReference>
<evidence type="ECO:0000256" key="1">
    <source>
        <dbReference type="ARBA" id="ARBA00004651"/>
    </source>
</evidence>
<keyword evidence="2" id="KW-0813">Transport</keyword>
<dbReference type="NCBIfam" id="TIGR00933">
    <property type="entry name" value="2a38"/>
    <property type="match status" value="1"/>
</dbReference>
<evidence type="ECO:0000256" key="2">
    <source>
        <dbReference type="ARBA" id="ARBA00022448"/>
    </source>
</evidence>
<feature type="transmembrane region" description="Helical" evidence="10">
    <location>
        <begin position="286"/>
        <end position="303"/>
    </location>
</feature>
<reference evidence="11" key="1">
    <citation type="submission" date="2022-06" db="EMBL/GenBank/DDBJ databases">
        <title>Lactococcus from bovine mastitis in China.</title>
        <authorList>
            <person name="Lin Y."/>
            <person name="Han B."/>
        </authorList>
    </citation>
    <scope>NUCLEOTIDE SEQUENCE</scope>
    <source>
        <strain evidence="11">Ningxia-I-26</strain>
    </source>
</reference>
<keyword evidence="3" id="KW-1003">Cell membrane</keyword>
<dbReference type="PANTHER" id="PTHR32024">
    <property type="entry name" value="TRK SYSTEM POTASSIUM UPTAKE PROTEIN TRKG-RELATED"/>
    <property type="match status" value="1"/>
</dbReference>
<feature type="transmembrane region" description="Helical" evidence="10">
    <location>
        <begin position="194"/>
        <end position="219"/>
    </location>
</feature>
<comment type="caution">
    <text evidence="11">The sequence shown here is derived from an EMBL/GenBank/DDBJ whole genome shotgun (WGS) entry which is preliminary data.</text>
</comment>
<accession>A0A9X4SD06</accession>
<feature type="transmembrane region" description="Helical" evidence="10">
    <location>
        <begin position="259"/>
        <end position="279"/>
    </location>
</feature>
<feature type="transmembrane region" description="Helical" evidence="10">
    <location>
        <begin position="406"/>
        <end position="426"/>
    </location>
</feature>
<feature type="transmembrane region" description="Helical" evidence="10">
    <location>
        <begin position="16"/>
        <end position="36"/>
    </location>
</feature>
<feature type="transmembrane region" description="Helical" evidence="10">
    <location>
        <begin position="48"/>
        <end position="67"/>
    </location>
</feature>
<feature type="transmembrane region" description="Helical" evidence="10">
    <location>
        <begin position="348"/>
        <end position="369"/>
    </location>
</feature>
<dbReference type="AlphaFoldDB" id="A0A9X4SD06"/>
<feature type="transmembrane region" description="Helical" evidence="10">
    <location>
        <begin position="79"/>
        <end position="103"/>
    </location>
</feature>